<dbReference type="EMBL" id="MRZU01000003">
    <property type="protein sequence ID" value="OUJ19116.1"/>
    <property type="molecule type" value="Genomic_DNA"/>
</dbReference>
<evidence type="ECO:0000313" key="2">
    <source>
        <dbReference type="Proteomes" id="UP000195137"/>
    </source>
</evidence>
<dbReference type="GO" id="GO:0003676">
    <property type="term" value="F:nucleic acid binding"/>
    <property type="evidence" value="ECO:0007669"/>
    <property type="project" value="InterPro"/>
</dbReference>
<dbReference type="GO" id="GO:0004519">
    <property type="term" value="F:endonuclease activity"/>
    <property type="evidence" value="ECO:0007669"/>
    <property type="project" value="UniProtKB-KW"/>
</dbReference>
<organism evidence="1 2">
    <name type="scientific">Methanonatronarchaeum thermophilum</name>
    <dbReference type="NCBI Taxonomy" id="1927129"/>
    <lineage>
        <taxon>Archaea</taxon>
        <taxon>Methanobacteriati</taxon>
        <taxon>Methanobacteriota</taxon>
        <taxon>Methanonatronarchaeia</taxon>
        <taxon>Methanonatronarchaeales</taxon>
        <taxon>Methanonatronarchaeaceae</taxon>
        <taxon>Methanonatronarchaeum</taxon>
    </lineage>
</organism>
<dbReference type="InterPro" id="IPR002732">
    <property type="entry name" value="Hjc"/>
</dbReference>
<proteinExistence type="predicted"/>
<dbReference type="Proteomes" id="UP000195137">
    <property type="component" value="Unassembled WGS sequence"/>
</dbReference>
<keyword evidence="2" id="KW-1185">Reference proteome</keyword>
<accession>A0A1Y3GI83</accession>
<name>A0A1Y3GI83_9EURY</name>
<dbReference type="Pfam" id="PF01870">
    <property type="entry name" value="Hjc"/>
    <property type="match status" value="1"/>
</dbReference>
<comment type="caution">
    <text evidence="1">The sequence shown here is derived from an EMBL/GenBank/DDBJ whole genome shotgun (WGS) entry which is preliminary data.</text>
</comment>
<keyword evidence="1" id="KW-0255">Endonuclease</keyword>
<dbReference type="InterPro" id="IPR011856">
    <property type="entry name" value="tRNA_endonuc-like_dom_sf"/>
</dbReference>
<dbReference type="AlphaFoldDB" id="A0A1Y3GI83"/>
<gene>
    <name evidence="1" type="ORF">AMET1_0768</name>
</gene>
<evidence type="ECO:0000313" key="1">
    <source>
        <dbReference type="EMBL" id="OUJ19116.1"/>
    </source>
</evidence>
<sequence>MGDCELTEFERDLVKSFNSYFEKNGVRAIAYRRKQHRFSSQFVDILVDSIKPDYYIAIENKSISTAKGAKKLYFSQHFSKNQVERIDTFLNKSGRNGYLAVELKQGRGKPRQAFMIPWNVIIKRYHEDESGLGVKEIKRFMEIERNGEKYKVGSFFNEDL</sequence>
<keyword evidence="1" id="KW-0540">Nuclease</keyword>
<protein>
    <submittedName>
        <fullName evidence="1">Vsr-like endonuclease PD-DExK superfamily</fullName>
    </submittedName>
</protein>
<keyword evidence="1" id="KW-0378">Hydrolase</keyword>
<reference evidence="1 2" key="1">
    <citation type="submission" date="2016-12" db="EMBL/GenBank/DDBJ databases">
        <title>Discovery of methanogenic haloarchaea.</title>
        <authorList>
            <person name="Sorokin D.Y."/>
            <person name="Makarova K.S."/>
            <person name="Abbas B."/>
            <person name="Ferrer M."/>
            <person name="Golyshin P.N."/>
        </authorList>
    </citation>
    <scope>NUCLEOTIDE SEQUENCE [LARGE SCALE GENOMIC DNA]</scope>
    <source>
        <strain evidence="1">AMET1</strain>
    </source>
</reference>
<dbReference type="Gene3D" id="3.40.1350.10">
    <property type="match status" value="1"/>
</dbReference>